<feature type="compositionally biased region" description="Basic residues" evidence="1">
    <location>
        <begin position="326"/>
        <end position="336"/>
    </location>
</feature>
<feature type="region of interest" description="Disordered" evidence="1">
    <location>
        <begin position="276"/>
        <end position="516"/>
    </location>
</feature>
<evidence type="ECO:0000313" key="2">
    <source>
        <dbReference type="EMBL" id="KAG5638076.1"/>
    </source>
</evidence>
<dbReference type="AlphaFoldDB" id="A0A9P7FVS0"/>
<gene>
    <name evidence="2" type="ORF">H0H81_001925</name>
</gene>
<feature type="compositionally biased region" description="Low complexity" evidence="1">
    <location>
        <begin position="404"/>
        <end position="419"/>
    </location>
</feature>
<accession>A0A9P7FVS0</accession>
<proteinExistence type="predicted"/>
<name>A0A9P7FVS0_9AGAR</name>
<feature type="compositionally biased region" description="Polar residues" evidence="1">
    <location>
        <begin position="392"/>
        <end position="403"/>
    </location>
</feature>
<reference evidence="2" key="2">
    <citation type="submission" date="2021-10" db="EMBL/GenBank/DDBJ databases">
        <title>Phylogenomics reveals ancestral predisposition of the termite-cultivated fungus Termitomyces towards a domesticated lifestyle.</title>
        <authorList>
            <person name="Auxier B."/>
            <person name="Grum-Grzhimaylo A."/>
            <person name="Cardenas M.E."/>
            <person name="Lodge J.D."/>
            <person name="Laessoe T."/>
            <person name="Pedersen O."/>
            <person name="Smith M.E."/>
            <person name="Kuyper T.W."/>
            <person name="Franco-Molano E.A."/>
            <person name="Baroni T.J."/>
            <person name="Aanen D.K."/>
        </authorList>
    </citation>
    <scope>NUCLEOTIDE SEQUENCE</scope>
    <source>
        <strain evidence="2">D49</strain>
    </source>
</reference>
<evidence type="ECO:0000313" key="3">
    <source>
        <dbReference type="Proteomes" id="UP000717328"/>
    </source>
</evidence>
<feature type="region of interest" description="Disordered" evidence="1">
    <location>
        <begin position="56"/>
        <end position="110"/>
    </location>
</feature>
<dbReference type="EMBL" id="JABCKI010005783">
    <property type="protein sequence ID" value="KAG5638076.1"/>
    <property type="molecule type" value="Genomic_DNA"/>
</dbReference>
<comment type="caution">
    <text evidence="2">The sequence shown here is derived from an EMBL/GenBank/DDBJ whole genome shotgun (WGS) entry which is preliminary data.</text>
</comment>
<feature type="compositionally biased region" description="Low complexity" evidence="1">
    <location>
        <begin position="477"/>
        <end position="492"/>
    </location>
</feature>
<dbReference type="Proteomes" id="UP000717328">
    <property type="component" value="Unassembled WGS sequence"/>
</dbReference>
<dbReference type="OrthoDB" id="3245731at2759"/>
<keyword evidence="3" id="KW-1185">Reference proteome</keyword>
<feature type="compositionally biased region" description="Polar residues" evidence="1">
    <location>
        <begin position="307"/>
        <end position="325"/>
    </location>
</feature>
<organism evidence="2 3">
    <name type="scientific">Sphagnurus paluster</name>
    <dbReference type="NCBI Taxonomy" id="117069"/>
    <lineage>
        <taxon>Eukaryota</taxon>
        <taxon>Fungi</taxon>
        <taxon>Dikarya</taxon>
        <taxon>Basidiomycota</taxon>
        <taxon>Agaricomycotina</taxon>
        <taxon>Agaricomycetes</taxon>
        <taxon>Agaricomycetidae</taxon>
        <taxon>Agaricales</taxon>
        <taxon>Tricholomatineae</taxon>
        <taxon>Lyophyllaceae</taxon>
        <taxon>Sphagnurus</taxon>
    </lineage>
</organism>
<evidence type="ECO:0000256" key="1">
    <source>
        <dbReference type="SAM" id="MobiDB-lite"/>
    </source>
</evidence>
<sequence length="516" mass="55584">MRAVHSCRHAVVKGKRHAAAHLTRVMGVGEGEITRHAPVKPLSPPAMVFGLFSRKREPQPLPEDSNPSSPTPAQLRTPSPSVDSASIGKQRGAHSEPPATPSPPPDSAQKSEDLLALIQSIPAPTLHCYALAQLRPDTTIHPETLAHLSTFFADLTPPPRLHCVRCHKSFFEVENTDRSCLVPHDDDSAEVERVSSKAQGKSTQYETLWGCCGRTVEGDGDMGPPDGWCYEGKHTVSLFDSAICYPTDLVHLQTDLKRARFRADSTLQDDKLTSCTRLRCGEPPRSSRKTRKRNRTAVDDTEEDEGAQSTASESVLSTSPRSSTGPKRRRTAKMPRARAPASASADEAEPVPGPSTQTQAEMDVDKPTPASPKPKSKAKPRPKSRVRAKPSTPASKSFTAPQTSSPLVLSPPFVSHSVSPEPPEQARVIVNMKPRSTRSHQQLRPRASAASLRSKTSPTKLGAMDPPSSPPRTRKNSAAAAAAASPSVSARVPRSKGKAKSLVEVVDSSIDAERRA</sequence>
<protein>
    <submittedName>
        <fullName evidence="2">Uncharacterized protein</fullName>
    </submittedName>
</protein>
<feature type="compositionally biased region" description="Basic residues" evidence="1">
    <location>
        <begin position="374"/>
        <end position="388"/>
    </location>
</feature>
<feature type="compositionally biased region" description="Basic residues" evidence="1">
    <location>
        <begin position="286"/>
        <end position="295"/>
    </location>
</feature>
<reference evidence="2" key="1">
    <citation type="submission" date="2021-02" db="EMBL/GenBank/DDBJ databases">
        <authorList>
            <person name="Nieuwenhuis M."/>
            <person name="Van De Peppel L.J.J."/>
        </authorList>
    </citation>
    <scope>NUCLEOTIDE SEQUENCE</scope>
    <source>
        <strain evidence="2">D49</strain>
    </source>
</reference>
<feature type="compositionally biased region" description="Polar residues" evidence="1">
    <location>
        <begin position="65"/>
        <end position="84"/>
    </location>
</feature>